<name>A0A0U4WT52_9MICO</name>
<dbReference type="SUPFAM" id="SSF57845">
    <property type="entry name" value="B-box zinc-binding domain"/>
    <property type="match status" value="1"/>
</dbReference>
<feature type="transmembrane region" description="Helical" evidence="7">
    <location>
        <begin position="119"/>
        <end position="145"/>
    </location>
</feature>
<dbReference type="EMBL" id="AP017315">
    <property type="protein sequence ID" value="BAU31111.1"/>
    <property type="molecule type" value="Genomic_DNA"/>
</dbReference>
<evidence type="ECO:0000256" key="3">
    <source>
        <dbReference type="ARBA" id="ARBA00022692"/>
    </source>
</evidence>
<dbReference type="InterPro" id="IPR022764">
    <property type="entry name" value="Peptidase_S54_rhomboid_dom"/>
</dbReference>
<feature type="transmembrane region" description="Helical" evidence="7">
    <location>
        <begin position="182"/>
        <end position="200"/>
    </location>
</feature>
<accession>A0A0U4WT52</accession>
<comment type="similarity">
    <text evidence="2">Belongs to the peptidase S54 family.</text>
</comment>
<dbReference type="RefSeq" id="WP_096420103.1">
    <property type="nucleotide sequence ID" value="NZ_AP017315.1"/>
</dbReference>
<reference evidence="9 10" key="2">
    <citation type="submission" date="2016-01" db="EMBL/GenBank/DDBJ databases">
        <title>Microcella alkaliphila JAM AC0309 whole genome shotgun sequence.</title>
        <authorList>
            <person name="Kurata A."/>
            <person name="Hirose Y."/>
            <person name="Kishimoto N."/>
            <person name="Kobayashi T."/>
        </authorList>
    </citation>
    <scope>NUCLEOTIDE SEQUENCE [LARGE SCALE GENOMIC DNA]</scope>
    <source>
        <strain evidence="9 10">JAM AC0309</strain>
    </source>
</reference>
<sequence length="282" mass="29976">MTEPAPGAGEAVDPNVCYRHPGRRSFVLCQRCGRTVCGECQTPAAVGVQCPECVAQARSTLPRQKPAYVRAFRRGGATPVVTYTILAITLGVFVLQLVTGGAVTRALGYAPPLTPIEPWRMLTVALVHSPSSFFHILFNMYALFVLGPLLEQLVGRARFLVVYVVSTFAGSVAVLWLAPLTFVVGASGAIFGLFGAFFVIQRRLGGNTVQLMVILGINLALGFVVPGISWQAHVGGLLGGAVVALIMVRTRRRDQQVLQGVLIAVFGALLVASTVLRFSGLG</sequence>
<dbReference type="OrthoDB" id="9807874at2"/>
<evidence type="ECO:0000313" key="10">
    <source>
        <dbReference type="Proteomes" id="UP000218965"/>
    </source>
</evidence>
<dbReference type="SUPFAM" id="SSF144091">
    <property type="entry name" value="Rhomboid-like"/>
    <property type="match status" value="1"/>
</dbReference>
<dbReference type="Gene3D" id="1.20.1540.10">
    <property type="entry name" value="Rhomboid-like"/>
    <property type="match status" value="1"/>
</dbReference>
<keyword evidence="3 7" id="KW-0812">Transmembrane</keyword>
<evidence type="ECO:0000313" key="9">
    <source>
        <dbReference type="EMBL" id="BAU31111.1"/>
    </source>
</evidence>
<keyword evidence="6 7" id="KW-0472">Membrane</keyword>
<feature type="transmembrane region" description="Helical" evidence="7">
    <location>
        <begin position="80"/>
        <end position="99"/>
    </location>
</feature>
<feature type="domain" description="Peptidase S54 rhomboid" evidence="8">
    <location>
        <begin position="117"/>
        <end position="249"/>
    </location>
</feature>
<feature type="transmembrane region" description="Helical" evidence="7">
    <location>
        <begin position="207"/>
        <end position="224"/>
    </location>
</feature>
<evidence type="ECO:0000256" key="1">
    <source>
        <dbReference type="ARBA" id="ARBA00004141"/>
    </source>
</evidence>
<reference evidence="10" key="1">
    <citation type="submission" date="2015-12" db="EMBL/GenBank/DDBJ databases">
        <authorList>
            <person name="Shamseldin A."/>
            <person name="Moawad H."/>
            <person name="Abd El-Rahim W.M."/>
            <person name="Sadowsky M.J."/>
        </authorList>
    </citation>
    <scope>NUCLEOTIDE SEQUENCE [LARGE SCALE GENOMIC DNA]</scope>
    <source>
        <strain evidence="10">JAM AC0309</strain>
    </source>
</reference>
<protein>
    <submittedName>
        <fullName evidence="9">Putative rhomboid family membrane protein</fullName>
    </submittedName>
</protein>
<dbReference type="InterPro" id="IPR035952">
    <property type="entry name" value="Rhomboid-like_sf"/>
</dbReference>
<dbReference type="Pfam" id="PF01694">
    <property type="entry name" value="Rhomboid"/>
    <property type="match status" value="1"/>
</dbReference>
<evidence type="ECO:0000259" key="8">
    <source>
        <dbReference type="Pfam" id="PF01694"/>
    </source>
</evidence>
<dbReference type="KEGG" id="malk:MalAC0309_0235"/>
<dbReference type="PANTHER" id="PTHR43731">
    <property type="entry name" value="RHOMBOID PROTEASE"/>
    <property type="match status" value="1"/>
</dbReference>
<dbReference type="AlphaFoldDB" id="A0A0U4WT52"/>
<keyword evidence="5 7" id="KW-1133">Transmembrane helix</keyword>
<dbReference type="Proteomes" id="UP000218965">
    <property type="component" value="Chromosome"/>
</dbReference>
<evidence type="ECO:0000256" key="7">
    <source>
        <dbReference type="SAM" id="Phobius"/>
    </source>
</evidence>
<gene>
    <name evidence="9" type="primary">yggP</name>
    <name evidence="9" type="ORF">MalAC0309_0235</name>
</gene>
<feature type="transmembrane region" description="Helical" evidence="7">
    <location>
        <begin position="230"/>
        <end position="248"/>
    </location>
</feature>
<dbReference type="GO" id="GO:0016020">
    <property type="term" value="C:membrane"/>
    <property type="evidence" value="ECO:0007669"/>
    <property type="project" value="UniProtKB-SubCell"/>
</dbReference>
<feature type="transmembrane region" description="Helical" evidence="7">
    <location>
        <begin position="157"/>
        <end position="176"/>
    </location>
</feature>
<dbReference type="GO" id="GO:0004252">
    <property type="term" value="F:serine-type endopeptidase activity"/>
    <property type="evidence" value="ECO:0007669"/>
    <property type="project" value="InterPro"/>
</dbReference>
<feature type="transmembrane region" description="Helical" evidence="7">
    <location>
        <begin position="260"/>
        <end position="279"/>
    </location>
</feature>
<dbReference type="InterPro" id="IPR050925">
    <property type="entry name" value="Rhomboid_protease_S54"/>
</dbReference>
<evidence type="ECO:0000256" key="6">
    <source>
        <dbReference type="ARBA" id="ARBA00023136"/>
    </source>
</evidence>
<organism evidence="9 10">
    <name type="scientific">Microcella alkaliphila</name>
    <dbReference type="NCBI Taxonomy" id="279828"/>
    <lineage>
        <taxon>Bacteria</taxon>
        <taxon>Bacillati</taxon>
        <taxon>Actinomycetota</taxon>
        <taxon>Actinomycetes</taxon>
        <taxon>Micrococcales</taxon>
        <taxon>Microbacteriaceae</taxon>
        <taxon>Microcella</taxon>
    </lineage>
</organism>
<evidence type="ECO:0000256" key="2">
    <source>
        <dbReference type="ARBA" id="ARBA00009045"/>
    </source>
</evidence>
<comment type="subcellular location">
    <subcellularLocation>
        <location evidence="1">Membrane</location>
        <topology evidence="1">Multi-pass membrane protein</topology>
    </subcellularLocation>
</comment>
<proteinExistence type="inferred from homology"/>
<dbReference type="PANTHER" id="PTHR43731:SF14">
    <property type="entry name" value="PRESENILIN-ASSOCIATED RHOMBOID-LIKE PROTEIN, MITOCHONDRIAL"/>
    <property type="match status" value="1"/>
</dbReference>
<evidence type="ECO:0000256" key="4">
    <source>
        <dbReference type="ARBA" id="ARBA00022801"/>
    </source>
</evidence>
<evidence type="ECO:0000256" key="5">
    <source>
        <dbReference type="ARBA" id="ARBA00022989"/>
    </source>
</evidence>
<keyword evidence="4" id="KW-0378">Hydrolase</keyword>